<dbReference type="Pfam" id="PF09928">
    <property type="entry name" value="DUF2160"/>
    <property type="match status" value="1"/>
</dbReference>
<feature type="transmembrane region" description="Helical" evidence="1">
    <location>
        <begin position="74"/>
        <end position="90"/>
    </location>
</feature>
<proteinExistence type="predicted"/>
<keyword evidence="1" id="KW-0472">Membrane</keyword>
<keyword evidence="1" id="KW-0812">Transmembrane</keyword>
<gene>
    <name evidence="2" type="ORF">ACFOZ5_10455</name>
</gene>
<keyword evidence="3" id="KW-1185">Reference proteome</keyword>
<reference evidence="3" key="1">
    <citation type="journal article" date="2019" name="Int. J. Syst. Evol. Microbiol.">
        <title>The Global Catalogue of Microorganisms (GCM) 10K type strain sequencing project: providing services to taxonomists for standard genome sequencing and annotation.</title>
        <authorList>
            <consortium name="The Broad Institute Genomics Platform"/>
            <consortium name="The Broad Institute Genome Sequencing Center for Infectious Disease"/>
            <person name="Wu L."/>
            <person name="Ma J."/>
        </authorList>
    </citation>
    <scope>NUCLEOTIDE SEQUENCE [LARGE SCALE GENOMIC DNA]</scope>
    <source>
        <strain evidence="3">CECT 7297</strain>
    </source>
</reference>
<comment type="caution">
    <text evidence="2">The sequence shown here is derived from an EMBL/GenBank/DDBJ whole genome shotgun (WGS) entry which is preliminary data.</text>
</comment>
<dbReference type="EMBL" id="JBHSDI010000013">
    <property type="protein sequence ID" value="MFC4259449.1"/>
    <property type="molecule type" value="Genomic_DNA"/>
</dbReference>
<dbReference type="InterPro" id="IPR018678">
    <property type="entry name" value="DUF2160_TM"/>
</dbReference>
<evidence type="ECO:0000313" key="3">
    <source>
        <dbReference type="Proteomes" id="UP001595798"/>
    </source>
</evidence>
<feature type="transmembrane region" description="Helical" evidence="1">
    <location>
        <begin position="12"/>
        <end position="31"/>
    </location>
</feature>
<dbReference type="RefSeq" id="WP_379887009.1">
    <property type="nucleotide sequence ID" value="NZ_JBHSDI010000013.1"/>
</dbReference>
<sequence>MLDWMNWTQPVAIFFAVIATILVVMTVFEIVAPCTERKGFLPIATTRGDRLFIGLLSAAYIHLVFLGVSEVSLWIALAVSVLWGLVLLKWG</sequence>
<name>A0ABV8QHH0_9GAMM</name>
<evidence type="ECO:0000313" key="2">
    <source>
        <dbReference type="EMBL" id="MFC4259449.1"/>
    </source>
</evidence>
<keyword evidence="1" id="KW-1133">Transmembrane helix</keyword>
<evidence type="ECO:0000256" key="1">
    <source>
        <dbReference type="SAM" id="Phobius"/>
    </source>
</evidence>
<dbReference type="Proteomes" id="UP001595798">
    <property type="component" value="Unassembled WGS sequence"/>
</dbReference>
<feature type="transmembrane region" description="Helical" evidence="1">
    <location>
        <begin position="51"/>
        <end position="68"/>
    </location>
</feature>
<organism evidence="2 3">
    <name type="scientific">Marinobacter lacisalsi</name>
    <dbReference type="NCBI Taxonomy" id="475979"/>
    <lineage>
        <taxon>Bacteria</taxon>
        <taxon>Pseudomonadati</taxon>
        <taxon>Pseudomonadota</taxon>
        <taxon>Gammaproteobacteria</taxon>
        <taxon>Pseudomonadales</taxon>
        <taxon>Marinobacteraceae</taxon>
        <taxon>Marinobacter</taxon>
    </lineage>
</organism>
<protein>
    <submittedName>
        <fullName evidence="2">DUF2160 domain-containing protein</fullName>
    </submittedName>
</protein>
<accession>A0ABV8QHH0</accession>